<feature type="region of interest" description="Disordered" evidence="1">
    <location>
        <begin position="84"/>
        <end position="128"/>
    </location>
</feature>
<evidence type="ECO:0000313" key="3">
    <source>
        <dbReference type="Proteomes" id="UP000030816"/>
    </source>
</evidence>
<name>A0A0B2WQF1_METAS</name>
<feature type="compositionally biased region" description="Acidic residues" evidence="1">
    <location>
        <begin position="101"/>
        <end position="125"/>
    </location>
</feature>
<keyword evidence="3" id="KW-1185">Reference proteome</keyword>
<dbReference type="AlphaFoldDB" id="A0A0B2WQF1"/>
<dbReference type="RefSeq" id="XP_040676935.1">
    <property type="nucleotide sequence ID" value="XM_040825029.1"/>
</dbReference>
<dbReference type="Proteomes" id="UP000030816">
    <property type="component" value="Unassembled WGS sequence"/>
</dbReference>
<reference evidence="2 3" key="1">
    <citation type="journal article" date="2014" name="Proc. Natl. Acad. Sci. U.S.A.">
        <title>Trajectory and genomic determinants of fungal-pathogen speciation and host adaptation.</title>
        <authorList>
            <person name="Hu X."/>
            <person name="Xiao G."/>
            <person name="Zheng P."/>
            <person name="Shang Y."/>
            <person name="Su Y."/>
            <person name="Zhang X."/>
            <person name="Liu X."/>
            <person name="Zhan S."/>
            <person name="St Leger R.J."/>
            <person name="Wang C."/>
        </authorList>
    </citation>
    <scope>NUCLEOTIDE SEQUENCE [LARGE SCALE GENOMIC DNA]</scope>
    <source>
        <strain evidence="2 3">ARSEF 1941</strain>
    </source>
</reference>
<gene>
    <name evidence="2" type="ORF">MAM_06231</name>
</gene>
<dbReference type="HOGENOM" id="CLU_1835608_0_0_1"/>
<sequence length="140" mass="15967">MSLSMEQQPTLLCCGTLFVDVGRLTEMPPKRAEAWVFARITISRFAPSASYYHSGPFAHRHFAWLAKSGVMQLRPRWAVLCREARGQEDEEQEQDAAAAAAEEEEQEEEEEDDDEDDDGEEEERAEEAALALRRHLDARL</sequence>
<evidence type="ECO:0000313" key="2">
    <source>
        <dbReference type="EMBL" id="KHN95869.1"/>
    </source>
</evidence>
<comment type="caution">
    <text evidence="2">The sequence shown here is derived from an EMBL/GenBank/DDBJ whole genome shotgun (WGS) entry which is preliminary data.</text>
</comment>
<proteinExistence type="predicted"/>
<accession>A0A0B2WQF1</accession>
<dbReference type="EMBL" id="AZHE01000019">
    <property type="protein sequence ID" value="KHN95869.1"/>
    <property type="molecule type" value="Genomic_DNA"/>
</dbReference>
<dbReference type="GeneID" id="63740686"/>
<organism evidence="2 3">
    <name type="scientific">Metarhizium album (strain ARSEF 1941)</name>
    <dbReference type="NCBI Taxonomy" id="1081103"/>
    <lineage>
        <taxon>Eukaryota</taxon>
        <taxon>Fungi</taxon>
        <taxon>Dikarya</taxon>
        <taxon>Ascomycota</taxon>
        <taxon>Pezizomycotina</taxon>
        <taxon>Sordariomycetes</taxon>
        <taxon>Hypocreomycetidae</taxon>
        <taxon>Hypocreales</taxon>
        <taxon>Clavicipitaceae</taxon>
        <taxon>Metarhizium</taxon>
    </lineage>
</organism>
<protein>
    <submittedName>
        <fullName evidence="2">Uncharacterized protein</fullName>
    </submittedName>
</protein>
<evidence type="ECO:0000256" key="1">
    <source>
        <dbReference type="SAM" id="MobiDB-lite"/>
    </source>
</evidence>